<keyword evidence="3 6" id="KW-0285">Flavoprotein</keyword>
<sequence>MDFSLPTHLTDLLDELDRFIEAEIEPLQQQDDNMRFFDHRREFARTDVEAGGTPTRAWEELLAEARRRADARGFFRYSLPEELGGRNGSNLDMAVIREHLAHRGLGLHNDLQNEHSIVGNVVFGQLLHLFGTPEQKAEFVEPLITGERGLAFGLTEPDHGSDATWMETTAVRRDGDWVIDGRKRWNTGVHTATHDVVFARTSGQPGAARGITAFIVPTDSPGFSVPFYWWTLNMPTDHGEVELDGVRVPDSAILGAEGEGLAVAQTFVHENRIRQAASGVGAAQYCIDESVRYAKQRVTFGKPLSERQAIQFPLVELHTEAELLRTLIRRTAVEMDELAARGESAVSIGHRVSMCNFRGNRLVCDAADRAMQVHGGMGYSRHLPFEHIYRHHRRYRITEGAEEIQMRRVAGQLFGFLR</sequence>
<dbReference type="CDD" id="cd00567">
    <property type="entry name" value="ACAD"/>
    <property type="match status" value="1"/>
</dbReference>
<evidence type="ECO:0000313" key="11">
    <source>
        <dbReference type="Proteomes" id="UP000219435"/>
    </source>
</evidence>
<dbReference type="Gene3D" id="1.20.140.10">
    <property type="entry name" value="Butyryl-CoA Dehydrogenase, subunit A, domain 3"/>
    <property type="match status" value="1"/>
</dbReference>
<dbReference type="InterPro" id="IPR037069">
    <property type="entry name" value="AcylCoA_DH/ox_N_sf"/>
</dbReference>
<comment type="similarity">
    <text evidence="2 6">Belongs to the acyl-CoA dehydrogenase family.</text>
</comment>
<keyword evidence="4 6" id="KW-0274">FAD</keyword>
<dbReference type="PANTHER" id="PTHR43884">
    <property type="entry name" value="ACYL-COA DEHYDROGENASE"/>
    <property type="match status" value="1"/>
</dbReference>
<dbReference type="SUPFAM" id="SSF47203">
    <property type="entry name" value="Acyl-CoA dehydrogenase C-terminal domain-like"/>
    <property type="match status" value="1"/>
</dbReference>
<dbReference type="InterPro" id="IPR006091">
    <property type="entry name" value="Acyl-CoA_Oxase/DH_mid-dom"/>
</dbReference>
<feature type="domain" description="Acyl-CoA dehydrogenase/oxidase C-terminal" evidence="7">
    <location>
        <begin position="258"/>
        <end position="412"/>
    </location>
</feature>
<dbReference type="EMBL" id="OBQI01000005">
    <property type="protein sequence ID" value="SOC50961.1"/>
    <property type="molecule type" value="Genomic_DNA"/>
</dbReference>
<evidence type="ECO:0000256" key="5">
    <source>
        <dbReference type="ARBA" id="ARBA00023002"/>
    </source>
</evidence>
<organism evidence="10 11">
    <name type="scientific">Blastococcus aggregatus</name>
    <dbReference type="NCBI Taxonomy" id="38502"/>
    <lineage>
        <taxon>Bacteria</taxon>
        <taxon>Bacillati</taxon>
        <taxon>Actinomycetota</taxon>
        <taxon>Actinomycetes</taxon>
        <taxon>Geodermatophilales</taxon>
        <taxon>Geodermatophilaceae</taxon>
        <taxon>Blastococcus</taxon>
    </lineage>
</organism>
<dbReference type="GO" id="GO:0033539">
    <property type="term" value="P:fatty acid beta-oxidation using acyl-CoA dehydrogenase"/>
    <property type="evidence" value="ECO:0007669"/>
    <property type="project" value="TreeGrafter"/>
</dbReference>
<dbReference type="Pfam" id="PF00441">
    <property type="entry name" value="Acyl-CoA_dh_1"/>
    <property type="match status" value="1"/>
</dbReference>
<dbReference type="FunFam" id="1.20.140.10:FF:000037">
    <property type="entry name" value="Similar to acyl-CoA dehydrogenase"/>
    <property type="match status" value="1"/>
</dbReference>
<dbReference type="Pfam" id="PF02771">
    <property type="entry name" value="Acyl-CoA_dh_N"/>
    <property type="match status" value="1"/>
</dbReference>
<dbReference type="RefSeq" id="WP_097196415.1">
    <property type="nucleotide sequence ID" value="NZ_OBQI01000005.1"/>
</dbReference>
<dbReference type="InterPro" id="IPR013786">
    <property type="entry name" value="AcylCoA_DH/ox_N"/>
</dbReference>
<keyword evidence="5 6" id="KW-0560">Oxidoreductase</keyword>
<dbReference type="Proteomes" id="UP000219435">
    <property type="component" value="Unassembled WGS sequence"/>
</dbReference>
<dbReference type="PANTHER" id="PTHR43884:SF34">
    <property type="entry name" value="ACYL-COA DEHYDROGENASE FAMILY PROTEIN"/>
    <property type="match status" value="1"/>
</dbReference>
<dbReference type="GO" id="GO:0050660">
    <property type="term" value="F:flavin adenine dinucleotide binding"/>
    <property type="evidence" value="ECO:0007669"/>
    <property type="project" value="InterPro"/>
</dbReference>
<evidence type="ECO:0000313" key="10">
    <source>
        <dbReference type="EMBL" id="SOC50961.1"/>
    </source>
</evidence>
<dbReference type="GO" id="GO:0003995">
    <property type="term" value="F:acyl-CoA dehydrogenase activity"/>
    <property type="evidence" value="ECO:0007669"/>
    <property type="project" value="TreeGrafter"/>
</dbReference>
<dbReference type="Gene3D" id="1.10.540.10">
    <property type="entry name" value="Acyl-CoA dehydrogenase/oxidase, N-terminal domain"/>
    <property type="match status" value="1"/>
</dbReference>
<evidence type="ECO:0000259" key="7">
    <source>
        <dbReference type="Pfam" id="PF00441"/>
    </source>
</evidence>
<dbReference type="InterPro" id="IPR009100">
    <property type="entry name" value="AcylCoA_DH/oxidase_NM_dom_sf"/>
</dbReference>
<gene>
    <name evidence="10" type="ORF">SAMN05660748_3695</name>
</gene>
<dbReference type="AlphaFoldDB" id="A0A285VEM6"/>
<dbReference type="InterPro" id="IPR036250">
    <property type="entry name" value="AcylCo_DH-like_C"/>
</dbReference>
<evidence type="ECO:0000256" key="2">
    <source>
        <dbReference type="ARBA" id="ARBA00009347"/>
    </source>
</evidence>
<feature type="domain" description="Acyl-CoA dehydrogenase/oxidase N-terminal" evidence="9">
    <location>
        <begin position="35"/>
        <end position="147"/>
    </location>
</feature>
<dbReference type="Gene3D" id="2.40.110.10">
    <property type="entry name" value="Butyryl-CoA Dehydrogenase, subunit A, domain 2"/>
    <property type="match status" value="1"/>
</dbReference>
<protein>
    <submittedName>
        <fullName evidence="10">Acyl-CoA dehydrogenase</fullName>
    </submittedName>
</protein>
<dbReference type="Pfam" id="PF02770">
    <property type="entry name" value="Acyl-CoA_dh_M"/>
    <property type="match status" value="1"/>
</dbReference>
<evidence type="ECO:0000256" key="4">
    <source>
        <dbReference type="ARBA" id="ARBA00022827"/>
    </source>
</evidence>
<dbReference type="OrthoDB" id="8876745at2"/>
<evidence type="ECO:0000256" key="3">
    <source>
        <dbReference type="ARBA" id="ARBA00022630"/>
    </source>
</evidence>
<dbReference type="FunFam" id="2.40.110.10:FF:000002">
    <property type="entry name" value="Acyl-CoA dehydrogenase fadE12"/>
    <property type="match status" value="1"/>
</dbReference>
<evidence type="ECO:0000259" key="9">
    <source>
        <dbReference type="Pfam" id="PF02771"/>
    </source>
</evidence>
<dbReference type="InterPro" id="IPR009075">
    <property type="entry name" value="AcylCo_DH/oxidase_C"/>
</dbReference>
<dbReference type="GO" id="GO:0046359">
    <property type="term" value="P:butyrate catabolic process"/>
    <property type="evidence" value="ECO:0007669"/>
    <property type="project" value="TreeGrafter"/>
</dbReference>
<dbReference type="InterPro" id="IPR046373">
    <property type="entry name" value="Acyl-CoA_Oxase/DH_mid-dom_sf"/>
</dbReference>
<evidence type="ECO:0000259" key="8">
    <source>
        <dbReference type="Pfam" id="PF02770"/>
    </source>
</evidence>
<proteinExistence type="inferred from homology"/>
<evidence type="ECO:0000256" key="6">
    <source>
        <dbReference type="RuleBase" id="RU362125"/>
    </source>
</evidence>
<keyword evidence="11" id="KW-1185">Reference proteome</keyword>
<evidence type="ECO:0000256" key="1">
    <source>
        <dbReference type="ARBA" id="ARBA00001974"/>
    </source>
</evidence>
<dbReference type="SUPFAM" id="SSF56645">
    <property type="entry name" value="Acyl-CoA dehydrogenase NM domain-like"/>
    <property type="match status" value="1"/>
</dbReference>
<comment type="cofactor">
    <cofactor evidence="1 6">
        <name>FAD</name>
        <dbReference type="ChEBI" id="CHEBI:57692"/>
    </cofactor>
</comment>
<reference evidence="11" key="1">
    <citation type="submission" date="2017-08" db="EMBL/GenBank/DDBJ databases">
        <authorList>
            <person name="Varghese N."/>
            <person name="Submissions S."/>
        </authorList>
    </citation>
    <scope>NUCLEOTIDE SEQUENCE [LARGE SCALE GENOMIC DNA]</scope>
    <source>
        <strain evidence="11">DSM 4725</strain>
    </source>
</reference>
<accession>A0A285VEM6</accession>
<feature type="domain" description="Acyl-CoA oxidase/dehydrogenase middle" evidence="8">
    <location>
        <begin position="151"/>
        <end position="246"/>
    </location>
</feature>
<name>A0A285VEM6_9ACTN</name>